<reference evidence="1 2" key="1">
    <citation type="submission" date="2009-08" db="EMBL/GenBank/DDBJ databases">
        <authorList>
            <person name="Weinstock G."/>
            <person name="Sodergren E."/>
            <person name="Clifton S."/>
            <person name="Fulton L."/>
            <person name="Fulton B."/>
            <person name="Courtney L."/>
            <person name="Fronick C."/>
            <person name="Harrison M."/>
            <person name="Strong C."/>
            <person name="Farmer C."/>
            <person name="Delahaunty K."/>
            <person name="Markovic C."/>
            <person name="Hall O."/>
            <person name="Minx P."/>
            <person name="Tomlinson C."/>
            <person name="Mitreva M."/>
            <person name="Nelson J."/>
            <person name="Hou S."/>
            <person name="Wollam A."/>
            <person name="Pepin K.H."/>
            <person name="Johnson M."/>
            <person name="Bhonagiri V."/>
            <person name="Nash W.E."/>
            <person name="Warren W."/>
            <person name="Chinwalla A."/>
            <person name="Mardis E.R."/>
            <person name="Wilson R.K."/>
        </authorList>
    </citation>
    <scope>NUCLEOTIDE SEQUENCE [LARGE SCALE GENOMIC DNA]</scope>
    <source>
        <strain evidence="1 2">L1-82</strain>
    </source>
</reference>
<sequence>MYCILQYALKFFKKIMLKIGEYARIREINKLEFEVEICMKYEKYIAMK</sequence>
<accession>C7GBS3</accession>
<name>C7GBS3_9FIRM</name>
<gene>
    <name evidence="1" type="ORF">ROSINTL182_07358</name>
</gene>
<dbReference type="EMBL" id="ABYJ02000108">
    <property type="protein sequence ID" value="EEV00726.1"/>
    <property type="molecule type" value="Genomic_DNA"/>
</dbReference>
<dbReference type="Proteomes" id="UP000004828">
    <property type="component" value="Unassembled WGS sequence"/>
</dbReference>
<dbReference type="HOGENOM" id="CLU_216451_0_0_9"/>
<proteinExistence type="predicted"/>
<evidence type="ECO:0000313" key="2">
    <source>
        <dbReference type="Proteomes" id="UP000004828"/>
    </source>
</evidence>
<dbReference type="AlphaFoldDB" id="C7GBS3"/>
<organism evidence="1 2">
    <name type="scientific">Roseburia intestinalis L1-82</name>
    <dbReference type="NCBI Taxonomy" id="536231"/>
    <lineage>
        <taxon>Bacteria</taxon>
        <taxon>Bacillati</taxon>
        <taxon>Bacillota</taxon>
        <taxon>Clostridia</taxon>
        <taxon>Lachnospirales</taxon>
        <taxon>Lachnospiraceae</taxon>
        <taxon>Roseburia</taxon>
    </lineage>
</organism>
<evidence type="ECO:0000313" key="1">
    <source>
        <dbReference type="EMBL" id="EEV00726.1"/>
    </source>
</evidence>
<protein>
    <submittedName>
        <fullName evidence="1">Uncharacterized protein</fullName>
    </submittedName>
</protein>
<comment type="caution">
    <text evidence="1">The sequence shown here is derived from an EMBL/GenBank/DDBJ whole genome shotgun (WGS) entry which is preliminary data.</text>
</comment>